<dbReference type="AlphaFoldDB" id="A0A3A8JAJ7"/>
<dbReference type="Proteomes" id="UP000268094">
    <property type="component" value="Unassembled WGS sequence"/>
</dbReference>
<dbReference type="PROSITE" id="PS50035">
    <property type="entry name" value="PLD"/>
    <property type="match status" value="1"/>
</dbReference>
<gene>
    <name evidence="8" type="ORF">D7V88_04640</name>
</gene>
<keyword evidence="6" id="KW-0443">Lipid metabolism</keyword>
<dbReference type="Pfam" id="PF12836">
    <property type="entry name" value="HHH_3"/>
    <property type="match status" value="1"/>
</dbReference>
<comment type="catalytic activity">
    <reaction evidence="1">
        <text>a 1,2-diacyl-sn-glycero-3-phosphocholine + H2O = a 1,2-diacyl-sn-glycero-3-phosphate + choline + H(+)</text>
        <dbReference type="Rhea" id="RHEA:14445"/>
        <dbReference type="ChEBI" id="CHEBI:15354"/>
        <dbReference type="ChEBI" id="CHEBI:15377"/>
        <dbReference type="ChEBI" id="CHEBI:15378"/>
        <dbReference type="ChEBI" id="CHEBI:57643"/>
        <dbReference type="ChEBI" id="CHEBI:58608"/>
        <dbReference type="EC" id="3.1.4.4"/>
    </reaction>
</comment>
<dbReference type="InterPro" id="IPR003583">
    <property type="entry name" value="Hlx-hairpin-Hlx_DNA-bd_motif"/>
</dbReference>
<evidence type="ECO:0000256" key="3">
    <source>
        <dbReference type="ARBA" id="ARBA00012027"/>
    </source>
</evidence>
<evidence type="ECO:0000256" key="4">
    <source>
        <dbReference type="ARBA" id="ARBA00022801"/>
    </source>
</evidence>
<evidence type="ECO:0000256" key="2">
    <source>
        <dbReference type="ARBA" id="ARBA00008664"/>
    </source>
</evidence>
<reference evidence="9" key="1">
    <citation type="submission" date="2018-09" db="EMBL/GenBank/DDBJ databases">
        <authorList>
            <person name="Livingstone P.G."/>
            <person name="Whitworth D.E."/>
        </authorList>
    </citation>
    <scope>NUCLEOTIDE SEQUENCE [LARGE SCALE GENOMIC DNA]</scope>
    <source>
        <strain evidence="9">CA054A</strain>
    </source>
</reference>
<dbReference type="SUPFAM" id="SSF56024">
    <property type="entry name" value="Phospholipase D/nuclease"/>
    <property type="match status" value="1"/>
</dbReference>
<sequence>MRPEWFVPMVRGWSEQVRWEPGELERATGLLVELSRAQGGELVLDEAPGEDVARQFALRRAREVLQRRMNRYVRALEAGAASARYSRPVREEADTPALPFVTPHEWVDVLEVNAASAEELEGLPGLGRVLAERIVRYRRAHGPFLTLESLLRVEGLGVKGLEQLRGRILLEERPPVFRSEALEAFIQEPSFARYVQWVAASGGSFMWRHARGQGPVAQVLMELEEALRDAREHPYGVARRLGATRASVARTEQERLEQARVHAEEASGAVRTGVLLRHGQYPEFVEQLLSGAARSVRVVLFFFRYVDAKYPTHGLLQQLIAAHERGVDVKVILDQDAKGDVYHSRIINQPAFQALTARKVPVRYDTVSRLTHSKLVLVDDRHLVMGSHNWTLSSFTRYDEASLYLDSEPLGARLEERFRALWTEKAEREAAVSPMAAESAVAEP</sequence>
<dbReference type="PANTHER" id="PTHR43856:SF1">
    <property type="entry name" value="MITOCHONDRIAL CARDIOLIPIN HYDROLASE"/>
    <property type="match status" value="1"/>
</dbReference>
<protein>
    <recommendedName>
        <fullName evidence="3">phospholipase D</fullName>
        <ecNumber evidence="3">3.1.4.4</ecNumber>
    </recommendedName>
</protein>
<dbReference type="Pfam" id="PF13091">
    <property type="entry name" value="PLDc_2"/>
    <property type="match status" value="1"/>
</dbReference>
<dbReference type="InterPro" id="IPR001736">
    <property type="entry name" value="PLipase_D/transphosphatidylase"/>
</dbReference>
<dbReference type="GO" id="GO:0016891">
    <property type="term" value="F:RNA endonuclease activity producing 5'-phosphomonoesters, hydrolytic mechanism"/>
    <property type="evidence" value="ECO:0007669"/>
    <property type="project" value="TreeGrafter"/>
</dbReference>
<organism evidence="8 9">
    <name type="scientific">Corallococcus terminator</name>
    <dbReference type="NCBI Taxonomy" id="2316733"/>
    <lineage>
        <taxon>Bacteria</taxon>
        <taxon>Pseudomonadati</taxon>
        <taxon>Myxococcota</taxon>
        <taxon>Myxococcia</taxon>
        <taxon>Myxococcales</taxon>
        <taxon>Cystobacterineae</taxon>
        <taxon>Myxococcaceae</taxon>
        <taxon>Corallococcus</taxon>
    </lineage>
</organism>
<dbReference type="OrthoDB" id="270747at2"/>
<evidence type="ECO:0000259" key="7">
    <source>
        <dbReference type="PROSITE" id="PS50035"/>
    </source>
</evidence>
<feature type="domain" description="PLD phosphodiesterase" evidence="7">
    <location>
        <begin position="367"/>
        <end position="394"/>
    </location>
</feature>
<dbReference type="Gene3D" id="3.30.870.10">
    <property type="entry name" value="Endonuclease Chain A"/>
    <property type="match status" value="1"/>
</dbReference>
<dbReference type="InterPro" id="IPR051406">
    <property type="entry name" value="PLD_domain"/>
</dbReference>
<dbReference type="SMART" id="SM00278">
    <property type="entry name" value="HhH1"/>
    <property type="match status" value="2"/>
</dbReference>
<name>A0A3A8JAJ7_9BACT</name>
<dbReference type="InterPro" id="IPR025202">
    <property type="entry name" value="PLD-like_dom"/>
</dbReference>
<accession>A0A3A8JAJ7</accession>
<dbReference type="GO" id="GO:0004630">
    <property type="term" value="F:phospholipase D activity"/>
    <property type="evidence" value="ECO:0007669"/>
    <property type="project" value="UniProtKB-EC"/>
</dbReference>
<evidence type="ECO:0000256" key="5">
    <source>
        <dbReference type="ARBA" id="ARBA00022963"/>
    </source>
</evidence>
<dbReference type="EMBL" id="RAVZ01000018">
    <property type="protein sequence ID" value="RKG92857.1"/>
    <property type="molecule type" value="Genomic_DNA"/>
</dbReference>
<keyword evidence="4" id="KW-0378">Hydrolase</keyword>
<dbReference type="GO" id="GO:0003677">
    <property type="term" value="F:DNA binding"/>
    <property type="evidence" value="ECO:0007669"/>
    <property type="project" value="InterPro"/>
</dbReference>
<evidence type="ECO:0000256" key="1">
    <source>
        <dbReference type="ARBA" id="ARBA00000798"/>
    </source>
</evidence>
<proteinExistence type="inferred from homology"/>
<comment type="similarity">
    <text evidence="2">Belongs to the phospholipase D family.</text>
</comment>
<comment type="caution">
    <text evidence="8">The sequence shown here is derived from an EMBL/GenBank/DDBJ whole genome shotgun (WGS) entry which is preliminary data.</text>
</comment>
<dbReference type="SUPFAM" id="SSF47781">
    <property type="entry name" value="RuvA domain 2-like"/>
    <property type="match status" value="1"/>
</dbReference>
<dbReference type="GO" id="GO:0006793">
    <property type="term" value="P:phosphorus metabolic process"/>
    <property type="evidence" value="ECO:0007669"/>
    <property type="project" value="UniProtKB-ARBA"/>
</dbReference>
<dbReference type="InterPro" id="IPR010994">
    <property type="entry name" value="RuvA_2-like"/>
</dbReference>
<dbReference type="GO" id="GO:0016042">
    <property type="term" value="P:lipid catabolic process"/>
    <property type="evidence" value="ECO:0007669"/>
    <property type="project" value="UniProtKB-KW"/>
</dbReference>
<keyword evidence="5" id="KW-0442">Lipid degradation</keyword>
<evidence type="ECO:0000256" key="6">
    <source>
        <dbReference type="ARBA" id="ARBA00023098"/>
    </source>
</evidence>
<dbReference type="EC" id="3.1.4.4" evidence="3"/>
<dbReference type="RefSeq" id="WP_120539373.1">
    <property type="nucleotide sequence ID" value="NZ_RAVZ01000018.1"/>
</dbReference>
<dbReference type="PANTHER" id="PTHR43856">
    <property type="entry name" value="CARDIOLIPIN HYDROLASE"/>
    <property type="match status" value="1"/>
</dbReference>
<dbReference type="GO" id="GO:0006281">
    <property type="term" value="P:DNA repair"/>
    <property type="evidence" value="ECO:0007669"/>
    <property type="project" value="InterPro"/>
</dbReference>
<evidence type="ECO:0000313" key="9">
    <source>
        <dbReference type="Proteomes" id="UP000268094"/>
    </source>
</evidence>
<evidence type="ECO:0000313" key="8">
    <source>
        <dbReference type="EMBL" id="RKG92857.1"/>
    </source>
</evidence>
<keyword evidence="9" id="KW-1185">Reference proteome</keyword>
<dbReference type="Gene3D" id="1.10.150.280">
    <property type="entry name" value="AF1531-like domain"/>
    <property type="match status" value="1"/>
</dbReference>